<dbReference type="InterPro" id="IPR000253">
    <property type="entry name" value="FHA_dom"/>
</dbReference>
<dbReference type="Proteomes" id="UP001216907">
    <property type="component" value="Unassembled WGS sequence"/>
</dbReference>
<dbReference type="PROSITE" id="PS50006">
    <property type="entry name" value="FHA_DOMAIN"/>
    <property type="match status" value="1"/>
</dbReference>
<sequence length="458" mass="48980">MATPDDEHRTLGPPPGARRRTTRDLDLDREPRPGGPPPTPAGPPPAASAPPPRAPALPRPPEPPQESYETIPPVPGIGRRKVVPGPPVDPPRPLQPWGAVDEPAPAPPPAGEALHPGWTMGGPAPAVGNPWAEPEIPPPPAVPSSPPAEPEMNSAVPTRVAPREDAHPPDLGAFPAPPPRPPAAAPRMPAPAPPRPSPSPAPSRPVVEDLSNRTMAIDRVFPAMKNPLLTLQFYNTNLRRWSDLGAVRGSFLDLGRATFQDWNPNPEDLAESHVRLMIDEGRLFVEPLPSLNGVYLKMKPNRPAELAPGARFRIGRHVIAFRKGDAAPSDVEPLQSADGEVFQSRVLVPLGFLDLIGPDGEAYVSHPLTKTEDPGTRIGRGGARCDLALTGDDWVSGEHARVYFTGEACFLEDLKSTNGTFIQVVGMQEIERGVAIRPDAGDIVAIGGYMIRVVEERP</sequence>
<dbReference type="Gene3D" id="2.60.200.20">
    <property type="match status" value="2"/>
</dbReference>
<dbReference type="EMBL" id="JARRAG010000002">
    <property type="protein sequence ID" value="MDG3005797.1"/>
    <property type="molecule type" value="Genomic_DNA"/>
</dbReference>
<keyword evidence="4" id="KW-1185">Reference proteome</keyword>
<feature type="compositionally biased region" description="Basic and acidic residues" evidence="1">
    <location>
        <begin position="22"/>
        <end position="32"/>
    </location>
</feature>
<accession>A0ABT6FDY8</accession>
<gene>
    <name evidence="3" type="ORF">PZE19_18575</name>
</gene>
<evidence type="ECO:0000256" key="1">
    <source>
        <dbReference type="SAM" id="MobiDB-lite"/>
    </source>
</evidence>
<dbReference type="CDD" id="cd00060">
    <property type="entry name" value="FHA"/>
    <property type="match status" value="2"/>
</dbReference>
<evidence type="ECO:0000259" key="2">
    <source>
        <dbReference type="PROSITE" id="PS50006"/>
    </source>
</evidence>
<dbReference type="RefSeq" id="WP_277862127.1">
    <property type="nucleotide sequence ID" value="NZ_JARRAG010000002.1"/>
</dbReference>
<dbReference type="SUPFAM" id="SSF49879">
    <property type="entry name" value="SMAD/FHA domain"/>
    <property type="match status" value="2"/>
</dbReference>
<comment type="caution">
    <text evidence="3">The sequence shown here is derived from an EMBL/GenBank/DDBJ whole genome shotgun (WGS) entry which is preliminary data.</text>
</comment>
<feature type="domain" description="FHA" evidence="2">
    <location>
        <begin position="376"/>
        <end position="427"/>
    </location>
</feature>
<evidence type="ECO:0000313" key="3">
    <source>
        <dbReference type="EMBL" id="MDG3005797.1"/>
    </source>
</evidence>
<proteinExistence type="predicted"/>
<reference evidence="3 4" key="1">
    <citation type="submission" date="2023-03" db="EMBL/GenBank/DDBJ databases">
        <title>Paludisphaera mucosa sp. nov. a novel planctomycete from northern fen.</title>
        <authorList>
            <person name="Ivanova A."/>
        </authorList>
    </citation>
    <scope>NUCLEOTIDE SEQUENCE [LARGE SCALE GENOMIC DNA]</scope>
    <source>
        <strain evidence="3 4">Pla2</strain>
    </source>
</reference>
<feature type="compositionally biased region" description="Pro residues" evidence="1">
    <location>
        <begin position="175"/>
        <end position="203"/>
    </location>
</feature>
<feature type="compositionally biased region" description="Pro residues" evidence="1">
    <location>
        <begin position="135"/>
        <end position="149"/>
    </location>
</feature>
<feature type="compositionally biased region" description="Pro residues" evidence="1">
    <location>
        <begin position="33"/>
        <end position="64"/>
    </location>
</feature>
<feature type="region of interest" description="Disordered" evidence="1">
    <location>
        <begin position="1"/>
        <end position="206"/>
    </location>
</feature>
<protein>
    <submittedName>
        <fullName evidence="3">FHA domain-containing protein</fullName>
    </submittedName>
</protein>
<feature type="compositionally biased region" description="Pro residues" evidence="1">
    <location>
        <begin position="84"/>
        <end position="94"/>
    </location>
</feature>
<feature type="compositionally biased region" description="Basic and acidic residues" evidence="1">
    <location>
        <begin position="1"/>
        <end position="10"/>
    </location>
</feature>
<evidence type="ECO:0000313" key="4">
    <source>
        <dbReference type="Proteomes" id="UP001216907"/>
    </source>
</evidence>
<dbReference type="SMART" id="SM00240">
    <property type="entry name" value="FHA"/>
    <property type="match status" value="2"/>
</dbReference>
<organism evidence="3 4">
    <name type="scientific">Paludisphaera mucosa</name>
    <dbReference type="NCBI Taxonomy" id="3030827"/>
    <lineage>
        <taxon>Bacteria</taxon>
        <taxon>Pseudomonadati</taxon>
        <taxon>Planctomycetota</taxon>
        <taxon>Planctomycetia</taxon>
        <taxon>Isosphaerales</taxon>
        <taxon>Isosphaeraceae</taxon>
        <taxon>Paludisphaera</taxon>
    </lineage>
</organism>
<dbReference type="InterPro" id="IPR008984">
    <property type="entry name" value="SMAD_FHA_dom_sf"/>
</dbReference>
<dbReference type="Pfam" id="PF00498">
    <property type="entry name" value="FHA"/>
    <property type="match status" value="2"/>
</dbReference>
<name>A0ABT6FDY8_9BACT</name>